<evidence type="ECO:0000313" key="2">
    <source>
        <dbReference type="Proteomes" id="UP000663879"/>
    </source>
</evidence>
<reference evidence="1" key="1">
    <citation type="submission" date="2021-02" db="EMBL/GenBank/DDBJ databases">
        <authorList>
            <person name="Nowell W R."/>
        </authorList>
    </citation>
    <scope>NUCLEOTIDE SEQUENCE</scope>
    <source>
        <strain evidence="1">Ploen Becks lab</strain>
    </source>
</reference>
<sequence length="114" mass="13785">MLGMIRKSIKFLDKRNITVLYKSLVRPHLEYAISSWSPYYIKDINELEKVQRRATRMVPELRGLSYADRLSKMDLTNLQMRRERSDLIQMYKIINKFEKVNLVNETYLINENRK</sequence>
<dbReference type="Proteomes" id="UP000663879">
    <property type="component" value="Unassembled WGS sequence"/>
</dbReference>
<organism evidence="1 2">
    <name type="scientific">Brachionus calyciflorus</name>
    <dbReference type="NCBI Taxonomy" id="104777"/>
    <lineage>
        <taxon>Eukaryota</taxon>
        <taxon>Metazoa</taxon>
        <taxon>Spiralia</taxon>
        <taxon>Gnathifera</taxon>
        <taxon>Rotifera</taxon>
        <taxon>Eurotatoria</taxon>
        <taxon>Monogononta</taxon>
        <taxon>Pseudotrocha</taxon>
        <taxon>Ploima</taxon>
        <taxon>Brachionidae</taxon>
        <taxon>Brachionus</taxon>
    </lineage>
</organism>
<gene>
    <name evidence="1" type="ORF">OXX778_LOCUS15259</name>
</gene>
<protein>
    <recommendedName>
        <fullName evidence="3">RNA-directed DNA polymerase from mobile element jockey-like</fullName>
    </recommendedName>
</protein>
<dbReference type="AlphaFoldDB" id="A0A814FBN1"/>
<dbReference type="OrthoDB" id="6378258at2759"/>
<comment type="caution">
    <text evidence="1">The sequence shown here is derived from an EMBL/GenBank/DDBJ whole genome shotgun (WGS) entry which is preliminary data.</text>
</comment>
<accession>A0A814FBN1</accession>
<evidence type="ECO:0008006" key="3">
    <source>
        <dbReference type="Google" id="ProtNLM"/>
    </source>
</evidence>
<keyword evidence="2" id="KW-1185">Reference proteome</keyword>
<name>A0A814FBN1_9BILA</name>
<proteinExistence type="predicted"/>
<dbReference type="EMBL" id="CAJNOC010003326">
    <property type="protein sequence ID" value="CAF0977783.1"/>
    <property type="molecule type" value="Genomic_DNA"/>
</dbReference>
<evidence type="ECO:0000313" key="1">
    <source>
        <dbReference type="EMBL" id="CAF0977783.1"/>
    </source>
</evidence>